<evidence type="ECO:0000313" key="3">
    <source>
        <dbReference type="Proteomes" id="UP000060277"/>
    </source>
</evidence>
<feature type="transmembrane region" description="Helical" evidence="1">
    <location>
        <begin position="12"/>
        <end position="31"/>
    </location>
</feature>
<organism evidence="2 3">
    <name type="scientific">Pandoraea norimbergensis</name>
    <dbReference type="NCBI Taxonomy" id="93219"/>
    <lineage>
        <taxon>Bacteria</taxon>
        <taxon>Pseudomonadati</taxon>
        <taxon>Pseudomonadota</taxon>
        <taxon>Betaproteobacteria</taxon>
        <taxon>Burkholderiales</taxon>
        <taxon>Burkholderiaceae</taxon>
        <taxon>Pandoraea</taxon>
    </lineage>
</organism>
<reference evidence="3" key="1">
    <citation type="submission" date="2015-12" db="EMBL/GenBank/DDBJ databases">
        <title>Complete genome sequence of Pandoraea norimbergensis DSM 11628.</title>
        <authorList>
            <person name="Ee R."/>
            <person name="Lim Y.-L."/>
            <person name="Yong D."/>
            <person name="Yin W.-F."/>
            <person name="Chan K.-G."/>
        </authorList>
    </citation>
    <scope>NUCLEOTIDE SEQUENCE [LARGE SCALE GENOMIC DNA]</scope>
    <source>
        <strain evidence="3">DSM 11628</strain>
    </source>
</reference>
<evidence type="ECO:0000256" key="1">
    <source>
        <dbReference type="SAM" id="Phobius"/>
    </source>
</evidence>
<proteinExistence type="predicted"/>
<feature type="transmembrane region" description="Helical" evidence="1">
    <location>
        <begin position="43"/>
        <end position="64"/>
    </location>
</feature>
<evidence type="ECO:0000313" key="2">
    <source>
        <dbReference type="EMBL" id="ALS58954.1"/>
    </source>
</evidence>
<dbReference type="NCBIfam" id="NF041635">
    <property type="entry name" value="STM3941_fam"/>
    <property type="match status" value="1"/>
</dbReference>
<dbReference type="EMBL" id="CP013480">
    <property type="protein sequence ID" value="ALS58954.1"/>
    <property type="molecule type" value="Genomic_DNA"/>
</dbReference>
<protein>
    <submittedName>
        <fullName evidence="2">Uncharacterized protein</fullName>
    </submittedName>
</protein>
<keyword evidence="3" id="KW-1185">Reference proteome</keyword>
<name>A0ABN4JEP3_9BURK</name>
<keyword evidence="1" id="KW-1133">Transmembrane helix</keyword>
<dbReference type="RefSeq" id="WP_058375898.1">
    <property type="nucleotide sequence ID" value="NZ_CP013480.3"/>
</dbReference>
<gene>
    <name evidence="2" type="ORF">AT302_03330</name>
</gene>
<dbReference type="Proteomes" id="UP000060277">
    <property type="component" value="Chromosome"/>
</dbReference>
<sequence>MQSLSVQRSKRKYILLLLGCLGFVIAGAFIIRSGGTHRHSAASAALIGWCSIVFFGAGIPIALCQLFDGRPRLQIDGNGILDRRLGVGLIPWPEINGAYLKAVAGNAFICLDVKDPEKWRQKMSKAQRMLVAGNAMLGYTTLVLSVSDVQEDPETILDLILKNLTTWQDTRSQFVGWTG</sequence>
<dbReference type="InterPro" id="IPR048136">
    <property type="entry name" value="STM3941-like"/>
</dbReference>
<keyword evidence="1" id="KW-0812">Transmembrane</keyword>
<accession>A0ABN4JEP3</accession>
<keyword evidence="1" id="KW-0472">Membrane</keyword>